<organism evidence="1 2">
    <name type="scientific">Cinchona calisaya</name>
    <dbReference type="NCBI Taxonomy" id="153742"/>
    <lineage>
        <taxon>Eukaryota</taxon>
        <taxon>Viridiplantae</taxon>
        <taxon>Streptophyta</taxon>
        <taxon>Embryophyta</taxon>
        <taxon>Tracheophyta</taxon>
        <taxon>Spermatophyta</taxon>
        <taxon>Magnoliopsida</taxon>
        <taxon>eudicotyledons</taxon>
        <taxon>Gunneridae</taxon>
        <taxon>Pentapetalae</taxon>
        <taxon>asterids</taxon>
        <taxon>lamiids</taxon>
        <taxon>Gentianales</taxon>
        <taxon>Rubiaceae</taxon>
        <taxon>Cinchonoideae</taxon>
        <taxon>Cinchoneae</taxon>
        <taxon>Cinchona</taxon>
    </lineage>
</organism>
<gene>
    <name evidence="1" type="ORF">ACH5RR_023721</name>
</gene>
<sequence>MKGRKKFFRSKNVTSIEIRNEKSVNRDEVKRSMIKDNEKIPQNLNFNEVDNSGHQSNFDNNCQELIELSIIAEKIKEHPNGAAGMDIDVMGPNLNS</sequence>
<dbReference type="Proteomes" id="UP001630127">
    <property type="component" value="Unassembled WGS sequence"/>
</dbReference>
<evidence type="ECO:0000313" key="2">
    <source>
        <dbReference type="Proteomes" id="UP001630127"/>
    </source>
</evidence>
<keyword evidence="2" id="KW-1185">Reference proteome</keyword>
<accession>A0ABD2ZCY3</accession>
<name>A0ABD2ZCY3_9GENT</name>
<dbReference type="EMBL" id="JBJUIK010000010">
    <property type="protein sequence ID" value="KAL3516819.1"/>
    <property type="molecule type" value="Genomic_DNA"/>
</dbReference>
<evidence type="ECO:0000313" key="1">
    <source>
        <dbReference type="EMBL" id="KAL3516819.1"/>
    </source>
</evidence>
<reference evidence="1 2" key="1">
    <citation type="submission" date="2024-11" db="EMBL/GenBank/DDBJ databases">
        <title>A near-complete genome assembly of Cinchona calisaya.</title>
        <authorList>
            <person name="Lian D.C."/>
            <person name="Zhao X.W."/>
            <person name="Wei L."/>
        </authorList>
    </citation>
    <scope>NUCLEOTIDE SEQUENCE [LARGE SCALE GENOMIC DNA]</scope>
    <source>
        <tissue evidence="1">Nenye</tissue>
    </source>
</reference>
<proteinExistence type="predicted"/>
<comment type="caution">
    <text evidence="1">The sequence shown here is derived from an EMBL/GenBank/DDBJ whole genome shotgun (WGS) entry which is preliminary data.</text>
</comment>
<evidence type="ECO:0008006" key="3">
    <source>
        <dbReference type="Google" id="ProtNLM"/>
    </source>
</evidence>
<protein>
    <recommendedName>
        <fullName evidence="3">Acetyl-CoA carboxylase carboxyltransferase beta subunit</fullName>
    </recommendedName>
</protein>
<dbReference type="AlphaFoldDB" id="A0ABD2ZCY3"/>